<dbReference type="InterPro" id="IPR051698">
    <property type="entry name" value="Transposase_11-like"/>
</dbReference>
<dbReference type="GO" id="GO:0006313">
    <property type="term" value="P:DNA transposition"/>
    <property type="evidence" value="ECO:0007669"/>
    <property type="project" value="InterPro"/>
</dbReference>
<dbReference type="InterPro" id="IPR002559">
    <property type="entry name" value="Transposase_11"/>
</dbReference>
<protein>
    <submittedName>
        <fullName evidence="4">Transposase DDE domain protein</fullName>
    </submittedName>
</protein>
<name>A0A6N3F7F3_MEDGN</name>
<dbReference type="Pfam" id="PF01609">
    <property type="entry name" value="DDE_Tnp_1"/>
    <property type="match status" value="1"/>
</dbReference>
<accession>A0A6N3F7F3</accession>
<dbReference type="PANTHER" id="PTHR30298">
    <property type="entry name" value="H REPEAT-ASSOCIATED PREDICTED TRANSPOSASE"/>
    <property type="match status" value="1"/>
</dbReference>
<evidence type="ECO:0000259" key="2">
    <source>
        <dbReference type="Pfam" id="PF01609"/>
    </source>
</evidence>
<dbReference type="InterPro" id="IPR047647">
    <property type="entry name" value="ISAs1_transpos"/>
</dbReference>
<feature type="domain" description="Transposase IS4-like" evidence="2">
    <location>
        <begin position="131"/>
        <end position="341"/>
    </location>
</feature>
<keyword evidence="1" id="KW-0472">Membrane</keyword>
<dbReference type="NCBIfam" id="NF033564">
    <property type="entry name" value="transpos_ISAs1"/>
    <property type="match status" value="1"/>
</dbReference>
<dbReference type="GO" id="GO:0004803">
    <property type="term" value="F:transposase activity"/>
    <property type="evidence" value="ECO:0007669"/>
    <property type="project" value="InterPro"/>
</dbReference>
<evidence type="ECO:0000259" key="3">
    <source>
        <dbReference type="Pfam" id="PF13808"/>
    </source>
</evidence>
<dbReference type="GO" id="GO:0003677">
    <property type="term" value="F:DNA binding"/>
    <property type="evidence" value="ECO:0007669"/>
    <property type="project" value="InterPro"/>
</dbReference>
<feature type="transmembrane region" description="Helical" evidence="1">
    <location>
        <begin position="20"/>
        <end position="40"/>
    </location>
</feature>
<feature type="domain" description="H repeat-associated protein N-terminal" evidence="3">
    <location>
        <begin position="6"/>
        <end position="92"/>
    </location>
</feature>
<evidence type="ECO:0000256" key="1">
    <source>
        <dbReference type="SAM" id="Phobius"/>
    </source>
</evidence>
<keyword evidence="1" id="KW-1133">Transmembrane helix</keyword>
<gene>
    <name evidence="4" type="ORF">RGLFYP19_02428</name>
</gene>
<dbReference type="EMBL" id="CACRUK010000041">
    <property type="protein sequence ID" value="VYU47869.1"/>
    <property type="molecule type" value="Genomic_DNA"/>
</dbReference>
<evidence type="ECO:0000313" key="4">
    <source>
        <dbReference type="EMBL" id="VYU47869.1"/>
    </source>
</evidence>
<reference evidence="4" key="1">
    <citation type="submission" date="2019-11" db="EMBL/GenBank/DDBJ databases">
        <authorList>
            <person name="Feng L."/>
        </authorList>
    </citation>
    <scope>NUCLEOTIDE SEQUENCE</scope>
    <source>
        <strain evidence="4">RgnavusLFYP19</strain>
    </source>
</reference>
<dbReference type="InterPro" id="IPR032806">
    <property type="entry name" value="YbfD_N"/>
</dbReference>
<proteinExistence type="predicted"/>
<organism evidence="4">
    <name type="scientific">Mediterraneibacter gnavus</name>
    <name type="common">Ruminococcus gnavus</name>
    <dbReference type="NCBI Taxonomy" id="33038"/>
    <lineage>
        <taxon>Bacteria</taxon>
        <taxon>Bacillati</taxon>
        <taxon>Bacillota</taxon>
        <taxon>Clostridia</taxon>
        <taxon>Lachnospirales</taxon>
        <taxon>Lachnospiraceae</taxon>
        <taxon>Mediterraneibacter</taxon>
    </lineage>
</organism>
<dbReference type="RefSeq" id="WP_156730095.1">
    <property type="nucleotide sequence ID" value="NZ_CACRUK010000041.1"/>
</dbReference>
<sequence>MMEMKKYFSDWVDSRDNRGLRHTLVDIVVMSIYAVLCGYTDAENMAFFMKLQEPYFEKILDLKYGTPSADTLLRVFAIIEPEKFMEMFYHWIRDVLSTLQKNEITEPQRIAIDEKAVRAAAVKGGNIPYIISAYLENYGLSIGQLKVGEKTNEIKEIPKLLKKLDISKCVITIDAIGCQKEIAKQIVEQKGHYCLAVKTNQAILYDEIREYFSYAEKEEPEKLRAYETLEKNHGRIEKRKYKISQDIDYLTGKENWKGLKSIGKVESIREIDGKRSTETRYYILDQEMTSEEMSHIVRGHWEIENSLHWVLDVHFREDACKIKAEKAMQNLSLIRKICYNLMKLDKRFDKKKKMTYEKMSMLYTYHLEYVQELIFEKIVENI</sequence>
<dbReference type="Pfam" id="PF13808">
    <property type="entry name" value="DDE_Tnp_1_assoc"/>
    <property type="match status" value="1"/>
</dbReference>
<keyword evidence="1" id="KW-0812">Transmembrane</keyword>
<dbReference type="AlphaFoldDB" id="A0A6N3F7F3"/>
<dbReference type="PANTHER" id="PTHR30298:SF0">
    <property type="entry name" value="PROTEIN YBFL-RELATED"/>
    <property type="match status" value="1"/>
</dbReference>